<sequence>MQLRDLFGDVPVSGEGVVPMELQKLLREPLDVYADPARTERLLLAARAQFPERLELAVALYKMYAYSNRFEASRALIAEVLERSAAEAGFSADWRQLGPDSAAWHPARGAVRCYLYTLKALGFVSLRQGEAEAAHAVLSHLRTLDPQDQVGGNVVYEMAVRLLDDEEDAA</sequence>
<name>A0A1D8K4D2_9GAMM</name>
<protein>
    <recommendedName>
        <fullName evidence="3">Tetratrico peptide repeat group 5 domain-containing protein</fullName>
    </recommendedName>
</protein>
<gene>
    <name evidence="1" type="ORF">BJI67_00950</name>
</gene>
<evidence type="ECO:0008006" key="3">
    <source>
        <dbReference type="Google" id="ProtNLM"/>
    </source>
</evidence>
<reference evidence="1 2" key="1">
    <citation type="submission" date="2016-09" db="EMBL/GenBank/DDBJ databases">
        <title>Acidihalobacter prosperus V6 (DSM14174).</title>
        <authorList>
            <person name="Khaleque H.N."/>
            <person name="Ramsay J.P."/>
            <person name="Murphy R.J.T."/>
            <person name="Kaksonen A.H."/>
            <person name="Boxall N.J."/>
            <person name="Watkin E.L.J."/>
        </authorList>
    </citation>
    <scope>NUCLEOTIDE SEQUENCE [LARGE SCALE GENOMIC DNA]</scope>
    <source>
        <strain evidence="1 2">V6</strain>
    </source>
</reference>
<dbReference type="EMBL" id="CP017448">
    <property type="protein sequence ID" value="AOV15822.1"/>
    <property type="molecule type" value="Genomic_DNA"/>
</dbReference>
<dbReference type="RefSeq" id="WP_070071422.1">
    <property type="nucleotide sequence ID" value="NZ_CP017448.1"/>
</dbReference>
<dbReference type="Proteomes" id="UP000095342">
    <property type="component" value="Chromosome"/>
</dbReference>
<keyword evidence="2" id="KW-1185">Reference proteome</keyword>
<dbReference type="AlphaFoldDB" id="A0A1D8K4D2"/>
<evidence type="ECO:0000313" key="1">
    <source>
        <dbReference type="EMBL" id="AOV15822.1"/>
    </source>
</evidence>
<organism evidence="1 2">
    <name type="scientific">Acidihalobacter aeolianus</name>
    <dbReference type="NCBI Taxonomy" id="2792603"/>
    <lineage>
        <taxon>Bacteria</taxon>
        <taxon>Pseudomonadati</taxon>
        <taxon>Pseudomonadota</taxon>
        <taxon>Gammaproteobacteria</taxon>
        <taxon>Chromatiales</taxon>
        <taxon>Ectothiorhodospiraceae</taxon>
        <taxon>Acidihalobacter</taxon>
    </lineage>
</organism>
<evidence type="ECO:0000313" key="2">
    <source>
        <dbReference type="Proteomes" id="UP000095342"/>
    </source>
</evidence>
<proteinExistence type="predicted"/>
<accession>A0A1D8K4D2</accession>
<dbReference type="KEGG" id="aaeo:BJI67_00950"/>